<evidence type="ECO:0000313" key="3">
    <source>
        <dbReference type="Proteomes" id="UP000595437"/>
    </source>
</evidence>
<protein>
    <submittedName>
        <fullName evidence="2">Uncharacterized protein</fullName>
    </submittedName>
</protein>
<organism evidence="2 3">
    <name type="scientific">Caligus rogercresseyi</name>
    <name type="common">Sea louse</name>
    <dbReference type="NCBI Taxonomy" id="217165"/>
    <lineage>
        <taxon>Eukaryota</taxon>
        <taxon>Metazoa</taxon>
        <taxon>Ecdysozoa</taxon>
        <taxon>Arthropoda</taxon>
        <taxon>Crustacea</taxon>
        <taxon>Multicrustacea</taxon>
        <taxon>Hexanauplia</taxon>
        <taxon>Copepoda</taxon>
        <taxon>Siphonostomatoida</taxon>
        <taxon>Caligidae</taxon>
        <taxon>Caligus</taxon>
    </lineage>
</organism>
<feature type="compositionally biased region" description="Low complexity" evidence="1">
    <location>
        <begin position="51"/>
        <end position="60"/>
    </location>
</feature>
<sequence>MISLMTKLLCSYVFNGQNSQSTQPAMGHGTPQMGTGIQSAPPTQHRRFSTADSAPPSSAPRQHSRVSTSQFSPADFSAPQP</sequence>
<proteinExistence type="predicted"/>
<name>A0A7T8GSR2_CALRO</name>
<keyword evidence="3" id="KW-1185">Reference proteome</keyword>
<evidence type="ECO:0000256" key="1">
    <source>
        <dbReference type="SAM" id="MobiDB-lite"/>
    </source>
</evidence>
<feature type="compositionally biased region" description="Polar residues" evidence="1">
    <location>
        <begin position="32"/>
        <end position="42"/>
    </location>
</feature>
<evidence type="ECO:0000313" key="2">
    <source>
        <dbReference type="EMBL" id="QQP36870.1"/>
    </source>
</evidence>
<accession>A0A7T8GSR2</accession>
<reference evidence="3" key="1">
    <citation type="submission" date="2021-01" db="EMBL/GenBank/DDBJ databases">
        <title>Caligus Genome Assembly.</title>
        <authorList>
            <person name="Gallardo-Escarate C."/>
        </authorList>
    </citation>
    <scope>NUCLEOTIDE SEQUENCE [LARGE SCALE GENOMIC DNA]</scope>
</reference>
<dbReference type="Proteomes" id="UP000595437">
    <property type="component" value="Chromosome 16"/>
</dbReference>
<dbReference type="EMBL" id="CP045905">
    <property type="protein sequence ID" value="QQP36870.1"/>
    <property type="molecule type" value="Genomic_DNA"/>
</dbReference>
<gene>
    <name evidence="2" type="ORF">FKW44_022103</name>
</gene>
<feature type="region of interest" description="Disordered" evidence="1">
    <location>
        <begin position="17"/>
        <end position="81"/>
    </location>
</feature>
<dbReference type="AlphaFoldDB" id="A0A7T8GSR2"/>